<evidence type="ECO:0000313" key="8">
    <source>
        <dbReference type="Proteomes" id="UP000052167"/>
    </source>
</evidence>
<dbReference type="InterPro" id="IPR001123">
    <property type="entry name" value="LeuE-type"/>
</dbReference>
<proteinExistence type="predicted"/>
<evidence type="ECO:0008006" key="9">
    <source>
        <dbReference type="Google" id="ProtNLM"/>
    </source>
</evidence>
<dbReference type="AlphaFoldDB" id="A0A922P466"/>
<feature type="transmembrane region" description="Helical" evidence="6">
    <location>
        <begin position="148"/>
        <end position="171"/>
    </location>
</feature>
<evidence type="ECO:0000256" key="6">
    <source>
        <dbReference type="SAM" id="Phobius"/>
    </source>
</evidence>
<feature type="transmembrane region" description="Helical" evidence="6">
    <location>
        <begin position="112"/>
        <end position="136"/>
    </location>
</feature>
<evidence type="ECO:0000256" key="1">
    <source>
        <dbReference type="ARBA" id="ARBA00004651"/>
    </source>
</evidence>
<feature type="transmembrane region" description="Helical" evidence="6">
    <location>
        <begin position="40"/>
        <end position="68"/>
    </location>
</feature>
<evidence type="ECO:0000256" key="3">
    <source>
        <dbReference type="ARBA" id="ARBA00022692"/>
    </source>
</evidence>
<dbReference type="EMBL" id="JOKJ01000012">
    <property type="protein sequence ID" value="KEQ07563.1"/>
    <property type="molecule type" value="Genomic_DNA"/>
</dbReference>
<reference evidence="7 8" key="1">
    <citation type="submission" date="2014-06" db="EMBL/GenBank/DDBJ databases">
        <title>Rhizobium pelagicum/R2-400B4.</title>
        <authorList>
            <person name="Kimes N.E."/>
            <person name="Lopez-Perez M."/>
        </authorList>
    </citation>
    <scope>NUCLEOTIDE SEQUENCE [LARGE SCALE GENOMIC DNA]</scope>
    <source>
        <strain evidence="7 8">R2-400B4</strain>
    </source>
</reference>
<feature type="transmembrane region" description="Helical" evidence="6">
    <location>
        <begin position="6"/>
        <end position="28"/>
    </location>
</feature>
<name>A0A922P466_9HYPH</name>
<dbReference type="GO" id="GO:0006865">
    <property type="term" value="P:amino acid transport"/>
    <property type="evidence" value="ECO:0007669"/>
    <property type="project" value="InterPro"/>
</dbReference>
<dbReference type="RefSeq" id="WP_037167051.1">
    <property type="nucleotide sequence ID" value="NZ_CAJXID010000021.1"/>
</dbReference>
<organism evidence="7 8">
    <name type="scientific">Pseudorhizobium pelagicum</name>
    <dbReference type="NCBI Taxonomy" id="1509405"/>
    <lineage>
        <taxon>Bacteria</taxon>
        <taxon>Pseudomonadati</taxon>
        <taxon>Pseudomonadota</taxon>
        <taxon>Alphaproteobacteria</taxon>
        <taxon>Hyphomicrobiales</taxon>
        <taxon>Rhizobiaceae</taxon>
        <taxon>Rhizobium/Agrobacterium group</taxon>
        <taxon>Pseudorhizobium</taxon>
    </lineage>
</organism>
<protein>
    <recommendedName>
        <fullName evidence="9">Lysine transporter LysE</fullName>
    </recommendedName>
</protein>
<evidence type="ECO:0000313" key="7">
    <source>
        <dbReference type="EMBL" id="KEQ07563.1"/>
    </source>
</evidence>
<sequence>MTAETWVAFCAAAILITLLPSPVASLIARFAVQRGRRSALVTVPGVALGMGTALTIAALPLAALVWAAPALREPLSWLGLAYLLLYILWSFQEPSARAPLASNDNLPQQRPLGIFVHFFRECVGTGRYLVVLAALLSQFLDPVMAVPALALEMQAAFVLAVAAGATLHVLFPQRTLNRLRRPARRHPASHKMQTRYIARRAVSAGFRRIAA</sequence>
<comment type="subcellular location">
    <subcellularLocation>
        <location evidence="1">Cell membrane</location>
        <topology evidence="1">Multi-pass membrane protein</topology>
    </subcellularLocation>
</comment>
<comment type="caution">
    <text evidence="7">The sequence shown here is derived from an EMBL/GenBank/DDBJ whole genome shotgun (WGS) entry which is preliminary data.</text>
</comment>
<keyword evidence="4 6" id="KW-1133">Transmembrane helix</keyword>
<dbReference type="GO" id="GO:0005886">
    <property type="term" value="C:plasma membrane"/>
    <property type="evidence" value="ECO:0007669"/>
    <property type="project" value="UniProtKB-SubCell"/>
</dbReference>
<evidence type="ECO:0000256" key="2">
    <source>
        <dbReference type="ARBA" id="ARBA00022475"/>
    </source>
</evidence>
<keyword evidence="2" id="KW-1003">Cell membrane</keyword>
<gene>
    <name evidence="7" type="ORF">GV68_04385</name>
</gene>
<accession>A0A922P466</accession>
<feature type="transmembrane region" description="Helical" evidence="6">
    <location>
        <begin position="74"/>
        <end position="91"/>
    </location>
</feature>
<evidence type="ECO:0000256" key="5">
    <source>
        <dbReference type="ARBA" id="ARBA00023136"/>
    </source>
</evidence>
<dbReference type="Proteomes" id="UP000052167">
    <property type="component" value="Unassembled WGS sequence"/>
</dbReference>
<evidence type="ECO:0000256" key="4">
    <source>
        <dbReference type="ARBA" id="ARBA00022989"/>
    </source>
</evidence>
<keyword evidence="5 6" id="KW-0472">Membrane</keyword>
<keyword evidence="3 6" id="KW-0812">Transmembrane</keyword>
<dbReference type="Pfam" id="PF01810">
    <property type="entry name" value="LysE"/>
    <property type="match status" value="1"/>
</dbReference>
<keyword evidence="8" id="KW-1185">Reference proteome</keyword>